<evidence type="ECO:0000256" key="2">
    <source>
        <dbReference type="ARBA" id="ARBA00022448"/>
    </source>
</evidence>
<dbReference type="GO" id="GO:0005886">
    <property type="term" value="C:plasma membrane"/>
    <property type="evidence" value="ECO:0007669"/>
    <property type="project" value="UniProtKB-SubCell"/>
</dbReference>
<organism evidence="8 9">
    <name type="scientific">Methylorubrum populi</name>
    <dbReference type="NCBI Taxonomy" id="223967"/>
    <lineage>
        <taxon>Bacteria</taxon>
        <taxon>Pseudomonadati</taxon>
        <taxon>Pseudomonadota</taxon>
        <taxon>Alphaproteobacteria</taxon>
        <taxon>Hyphomicrobiales</taxon>
        <taxon>Methylobacteriaceae</taxon>
        <taxon>Methylorubrum</taxon>
    </lineage>
</organism>
<feature type="transmembrane region" description="Helical" evidence="7">
    <location>
        <begin position="497"/>
        <end position="519"/>
    </location>
</feature>
<dbReference type="AlphaFoldDB" id="A0A921E3G1"/>
<reference evidence="8" key="1">
    <citation type="journal article" date="2021" name="PeerJ">
        <title>Extensive microbial diversity within the chicken gut microbiome revealed by metagenomics and culture.</title>
        <authorList>
            <person name="Gilroy R."/>
            <person name="Ravi A."/>
            <person name="Getino M."/>
            <person name="Pursley I."/>
            <person name="Horton D.L."/>
            <person name="Alikhan N.F."/>
            <person name="Baker D."/>
            <person name="Gharbi K."/>
            <person name="Hall N."/>
            <person name="Watson M."/>
            <person name="Adriaenssens E.M."/>
            <person name="Foster-Nyarko E."/>
            <person name="Jarju S."/>
            <person name="Secka A."/>
            <person name="Antonio M."/>
            <person name="Oren A."/>
            <person name="Chaudhuri R.R."/>
            <person name="La Ragione R."/>
            <person name="Hildebrand F."/>
            <person name="Pallen M.J."/>
        </authorList>
    </citation>
    <scope>NUCLEOTIDE SEQUENCE</scope>
    <source>
        <strain evidence="8">316</strain>
    </source>
</reference>
<feature type="transmembrane region" description="Helical" evidence="7">
    <location>
        <begin position="128"/>
        <end position="146"/>
    </location>
</feature>
<feature type="transmembrane region" description="Helical" evidence="7">
    <location>
        <begin position="104"/>
        <end position="123"/>
    </location>
</feature>
<gene>
    <name evidence="8" type="ORF">K8W01_11335</name>
</gene>
<comment type="subcellular location">
    <subcellularLocation>
        <location evidence="1">Cell membrane</location>
        <topology evidence="1">Multi-pass membrane protein</topology>
    </subcellularLocation>
</comment>
<evidence type="ECO:0000313" key="9">
    <source>
        <dbReference type="Proteomes" id="UP000742631"/>
    </source>
</evidence>
<dbReference type="EMBL" id="DYYG01000035">
    <property type="protein sequence ID" value="HJE24241.1"/>
    <property type="molecule type" value="Genomic_DNA"/>
</dbReference>
<keyword evidence="5 7" id="KW-1133">Transmembrane helix</keyword>
<evidence type="ECO:0000256" key="3">
    <source>
        <dbReference type="ARBA" id="ARBA00022475"/>
    </source>
</evidence>
<feature type="transmembrane region" description="Helical" evidence="7">
    <location>
        <begin position="36"/>
        <end position="65"/>
    </location>
</feature>
<keyword evidence="3" id="KW-1003">Cell membrane</keyword>
<reference evidence="8" key="2">
    <citation type="submission" date="2021-09" db="EMBL/GenBank/DDBJ databases">
        <authorList>
            <person name="Gilroy R."/>
        </authorList>
    </citation>
    <scope>NUCLEOTIDE SEQUENCE</scope>
    <source>
        <strain evidence="8">316</strain>
    </source>
</reference>
<dbReference type="InterPro" id="IPR006726">
    <property type="entry name" value="PHBA_efflux_AaeB/fusaric-R"/>
</dbReference>
<evidence type="ECO:0000313" key="8">
    <source>
        <dbReference type="EMBL" id="HJE24241.1"/>
    </source>
</evidence>
<proteinExistence type="predicted"/>
<dbReference type="Pfam" id="PF04632">
    <property type="entry name" value="FUSC"/>
    <property type="match status" value="1"/>
</dbReference>
<dbReference type="Proteomes" id="UP000742631">
    <property type="component" value="Unassembled WGS sequence"/>
</dbReference>
<keyword evidence="2" id="KW-0813">Transport</keyword>
<evidence type="ECO:0000256" key="1">
    <source>
        <dbReference type="ARBA" id="ARBA00004651"/>
    </source>
</evidence>
<keyword evidence="4 7" id="KW-0812">Transmembrane</keyword>
<evidence type="ECO:0000256" key="6">
    <source>
        <dbReference type="ARBA" id="ARBA00023136"/>
    </source>
</evidence>
<protein>
    <submittedName>
        <fullName evidence="8">FUSC family protein</fullName>
    </submittedName>
</protein>
<feature type="transmembrane region" description="Helical" evidence="7">
    <location>
        <begin position="77"/>
        <end position="98"/>
    </location>
</feature>
<keyword evidence="6 7" id="KW-0472">Membrane</keyword>
<feature type="transmembrane region" description="Helical" evidence="7">
    <location>
        <begin position="158"/>
        <end position="177"/>
    </location>
</feature>
<sequence length="676" mass="71152">MSRAEAASGGGLGGRLLDALDRRIPKPAAWAFALRIWLAMTLALYAAFWLQLDSASSAAVCVAILAQPKRGQALSKATYRFLGTVIGGLVAIVLMGLFGQDRVLLLVSFACWLGLCVFVAQFLQDTRAYGAMLSGYTVAIIAIAHIDAPQTTFDAAIGRIAAITVGIVAITFINDALASPSTWHSLLPRLAAAHDAAKAFARESLIAGDPGPERTAALIGRIAPMRADANAIAGELDDGVHRAAGARSAIAALYVLAAASRALTAAMGRLPEPDALVREAHALALRAVSEGEGAGAEALERHGERLRDLVDAGLRDGGRSLDAVMALQRALDVVNAATFAEDGVRALGDGHKPLRDIALPTHRDVQVAVRGALRVMIAFGLTAGFFVLAGLPQSSFALVQVAATCALSSVTPDPRKFAQGVLIGMPLAALCAGFTLFVMLNGAQGFPLLAIAMAPVIALGCLLSLNPPTFTIGFITIVFFPALMAPENPQSYDPQTFLMNALLVVTAAIILFLTVRLVLPISASQHRAFALDEARRDLAEALAGEGGDATTRTSLNADRLFQFSAWNSGSGAVRRASLHHAFALAQVEAAAARAHAQLRQLRRVTTLVPLIGRAREALAAGRSQDLDRAAQDLVARAATQDREVRLMLARAATDLGTASRVIRRHGRFFRRLSLPS</sequence>
<dbReference type="PANTHER" id="PTHR30509:SF9">
    <property type="entry name" value="MULTIDRUG RESISTANCE PROTEIN MDTO"/>
    <property type="match status" value="1"/>
</dbReference>
<feature type="transmembrane region" description="Helical" evidence="7">
    <location>
        <begin position="417"/>
        <end position="440"/>
    </location>
</feature>
<name>A0A921E3G1_9HYPH</name>
<evidence type="ECO:0000256" key="7">
    <source>
        <dbReference type="SAM" id="Phobius"/>
    </source>
</evidence>
<dbReference type="GO" id="GO:0022857">
    <property type="term" value="F:transmembrane transporter activity"/>
    <property type="evidence" value="ECO:0007669"/>
    <property type="project" value="InterPro"/>
</dbReference>
<feature type="transmembrane region" description="Helical" evidence="7">
    <location>
        <begin position="372"/>
        <end position="391"/>
    </location>
</feature>
<comment type="caution">
    <text evidence="8">The sequence shown here is derived from an EMBL/GenBank/DDBJ whole genome shotgun (WGS) entry which is preliminary data.</text>
</comment>
<dbReference type="PANTHER" id="PTHR30509">
    <property type="entry name" value="P-HYDROXYBENZOIC ACID EFFLUX PUMP SUBUNIT-RELATED"/>
    <property type="match status" value="1"/>
</dbReference>
<evidence type="ECO:0000256" key="4">
    <source>
        <dbReference type="ARBA" id="ARBA00022692"/>
    </source>
</evidence>
<feature type="transmembrane region" description="Helical" evidence="7">
    <location>
        <begin position="452"/>
        <end position="485"/>
    </location>
</feature>
<evidence type="ECO:0000256" key="5">
    <source>
        <dbReference type="ARBA" id="ARBA00022989"/>
    </source>
</evidence>
<accession>A0A921E3G1</accession>